<dbReference type="GO" id="GO:0009055">
    <property type="term" value="F:electron transfer activity"/>
    <property type="evidence" value="ECO:0007669"/>
    <property type="project" value="InterPro"/>
</dbReference>
<dbReference type="GO" id="GO:0005886">
    <property type="term" value="C:plasma membrane"/>
    <property type="evidence" value="ECO:0007669"/>
    <property type="project" value="UniProtKB-SubCell"/>
</dbReference>
<accession>A0A398BRY2</accession>
<comment type="subcellular location">
    <subcellularLocation>
        <location evidence="1">Cell membrane</location>
        <topology evidence="1">Multi-pass membrane protein</topology>
    </subcellularLocation>
</comment>
<reference evidence="8 9" key="1">
    <citation type="submission" date="2018-09" db="EMBL/GenBank/DDBJ databases">
        <title>Gemmobacter lutimaris sp. nov., a marine bacterium isolated from tidal flat.</title>
        <authorList>
            <person name="Lee D.W."/>
            <person name="Yoo Y."/>
            <person name="Kim J.-J."/>
            <person name="Kim B.S."/>
        </authorList>
    </citation>
    <scope>NUCLEOTIDE SEQUENCE [LARGE SCALE GENOMIC DNA]</scope>
    <source>
        <strain evidence="8 9">YJ-T1-11</strain>
    </source>
</reference>
<proteinExistence type="predicted"/>
<evidence type="ECO:0000256" key="5">
    <source>
        <dbReference type="ARBA" id="ARBA00023136"/>
    </source>
</evidence>
<dbReference type="EMBL" id="QXXQ01000001">
    <property type="protein sequence ID" value="RID93539.1"/>
    <property type="molecule type" value="Genomic_DNA"/>
</dbReference>
<feature type="transmembrane region" description="Helical" evidence="6">
    <location>
        <begin position="36"/>
        <end position="57"/>
    </location>
</feature>
<comment type="caution">
    <text evidence="8">The sequence shown here is derived from an EMBL/GenBank/DDBJ whole genome shotgun (WGS) entry which is preliminary data.</text>
</comment>
<dbReference type="InterPro" id="IPR016174">
    <property type="entry name" value="Di-haem_cyt_TM"/>
</dbReference>
<feature type="transmembrane region" description="Helical" evidence="6">
    <location>
        <begin position="12"/>
        <end position="30"/>
    </location>
</feature>
<dbReference type="SUPFAM" id="SSF81342">
    <property type="entry name" value="Transmembrane di-heme cytochromes"/>
    <property type="match status" value="1"/>
</dbReference>
<keyword evidence="5 6" id="KW-0472">Membrane</keyword>
<gene>
    <name evidence="8" type="ORF">D2N39_01040</name>
</gene>
<evidence type="ECO:0000256" key="4">
    <source>
        <dbReference type="ARBA" id="ARBA00022989"/>
    </source>
</evidence>
<keyword evidence="2" id="KW-1003">Cell membrane</keyword>
<dbReference type="InterPro" id="IPR051542">
    <property type="entry name" value="Hydrogenase_cytochrome"/>
</dbReference>
<keyword evidence="4 6" id="KW-1133">Transmembrane helix</keyword>
<protein>
    <submittedName>
        <fullName evidence="8">Cytochrome B</fullName>
    </submittedName>
</protein>
<evidence type="ECO:0000256" key="2">
    <source>
        <dbReference type="ARBA" id="ARBA00022475"/>
    </source>
</evidence>
<dbReference type="GO" id="GO:0020037">
    <property type="term" value="F:heme binding"/>
    <property type="evidence" value="ECO:0007669"/>
    <property type="project" value="TreeGrafter"/>
</dbReference>
<keyword evidence="3 6" id="KW-0812">Transmembrane</keyword>
<dbReference type="PANTHER" id="PTHR30485:SF2">
    <property type="entry name" value="BLL0597 PROTEIN"/>
    <property type="match status" value="1"/>
</dbReference>
<dbReference type="OrthoDB" id="196472at2"/>
<dbReference type="Pfam" id="PF01292">
    <property type="entry name" value="Ni_hydr_CYTB"/>
    <property type="match status" value="1"/>
</dbReference>
<dbReference type="PANTHER" id="PTHR30485">
    <property type="entry name" value="NI/FE-HYDROGENASE 1 B-TYPE CYTOCHROME SUBUNIT"/>
    <property type="match status" value="1"/>
</dbReference>
<dbReference type="Gene3D" id="1.20.950.20">
    <property type="entry name" value="Transmembrane di-heme cytochromes, Chain C"/>
    <property type="match status" value="1"/>
</dbReference>
<dbReference type="AlphaFoldDB" id="A0A398BRY2"/>
<name>A0A398BRY2_9RHOB</name>
<evidence type="ECO:0000313" key="9">
    <source>
        <dbReference type="Proteomes" id="UP000266649"/>
    </source>
</evidence>
<evidence type="ECO:0000313" key="8">
    <source>
        <dbReference type="EMBL" id="RID93539.1"/>
    </source>
</evidence>
<evidence type="ECO:0000259" key="7">
    <source>
        <dbReference type="Pfam" id="PF01292"/>
    </source>
</evidence>
<dbReference type="Proteomes" id="UP000266649">
    <property type="component" value="Unassembled WGS sequence"/>
</dbReference>
<sequence length="175" mass="19775">MTEKAYVWDVFVRLFHWSLALAFAANALFTNPERDLHHWIGYFVLALVAARIVWGLIGSRHARFSDFPPSLSGAFDQAAEMAAWRRRPHHGHSPLGALMIYNLLITLIIVGISGYMQTTLMFFGRAWVEDLHEIAVTWAEISVVAHIAAVALESRRLRINLPASMVTGYKNFPND</sequence>
<dbReference type="RefSeq" id="WP_119132956.1">
    <property type="nucleotide sequence ID" value="NZ_QXXQ01000001.1"/>
</dbReference>
<dbReference type="InterPro" id="IPR011577">
    <property type="entry name" value="Cyt_b561_bac/Ni-Hgenase"/>
</dbReference>
<keyword evidence="9" id="KW-1185">Reference proteome</keyword>
<dbReference type="GO" id="GO:0022904">
    <property type="term" value="P:respiratory electron transport chain"/>
    <property type="evidence" value="ECO:0007669"/>
    <property type="project" value="InterPro"/>
</dbReference>
<feature type="transmembrane region" description="Helical" evidence="6">
    <location>
        <begin position="95"/>
        <end position="115"/>
    </location>
</feature>
<evidence type="ECO:0000256" key="1">
    <source>
        <dbReference type="ARBA" id="ARBA00004651"/>
    </source>
</evidence>
<feature type="domain" description="Cytochrome b561 bacterial/Ni-hydrogenase" evidence="7">
    <location>
        <begin position="7"/>
        <end position="168"/>
    </location>
</feature>
<evidence type="ECO:0000256" key="6">
    <source>
        <dbReference type="SAM" id="Phobius"/>
    </source>
</evidence>
<organism evidence="8 9">
    <name type="scientific">Gemmobacter lutimaris</name>
    <dbReference type="NCBI Taxonomy" id="2306023"/>
    <lineage>
        <taxon>Bacteria</taxon>
        <taxon>Pseudomonadati</taxon>
        <taxon>Pseudomonadota</taxon>
        <taxon>Alphaproteobacteria</taxon>
        <taxon>Rhodobacterales</taxon>
        <taxon>Paracoccaceae</taxon>
        <taxon>Gemmobacter</taxon>
    </lineage>
</organism>
<evidence type="ECO:0000256" key="3">
    <source>
        <dbReference type="ARBA" id="ARBA00022692"/>
    </source>
</evidence>